<accession>A0A2N8HD75</accession>
<proteinExistence type="predicted"/>
<dbReference type="EMBL" id="PJKA01000012">
    <property type="protein sequence ID" value="PNC17833.1"/>
    <property type="molecule type" value="Genomic_DNA"/>
</dbReference>
<gene>
    <name evidence="1" type="ORF">CXU22_08845</name>
</gene>
<evidence type="ECO:0000313" key="2">
    <source>
        <dbReference type="Proteomes" id="UP000236000"/>
    </source>
</evidence>
<comment type="caution">
    <text evidence="1">The sequence shown here is derived from an EMBL/GenBank/DDBJ whole genome shotgun (WGS) entry which is preliminary data.</text>
</comment>
<protein>
    <submittedName>
        <fullName evidence="1">Uncharacterized protein</fullName>
    </submittedName>
</protein>
<evidence type="ECO:0000313" key="1">
    <source>
        <dbReference type="EMBL" id="PNC17833.1"/>
    </source>
</evidence>
<organism evidence="1 2">
    <name type="scientific">Akkermansia muciniphila</name>
    <dbReference type="NCBI Taxonomy" id="239935"/>
    <lineage>
        <taxon>Bacteria</taxon>
        <taxon>Pseudomonadati</taxon>
        <taxon>Verrucomicrobiota</taxon>
        <taxon>Verrucomicrobiia</taxon>
        <taxon>Verrucomicrobiales</taxon>
        <taxon>Akkermansiaceae</taxon>
        <taxon>Akkermansia</taxon>
    </lineage>
</organism>
<reference evidence="1 2" key="1">
    <citation type="journal article" date="2017" name="BMC Genomics">
        <title>Genome sequencing of 39 Akkermansia muciniphila isolates reveals its population structure, genomic and functional diverisity, and global distribution in mammalian gut microbiotas.</title>
        <authorList>
            <person name="Guo X."/>
            <person name="Li S."/>
            <person name="Zhang J."/>
            <person name="Wu F."/>
            <person name="Li X."/>
            <person name="Wu D."/>
            <person name="Zhang M."/>
            <person name="Ou Z."/>
            <person name="Jie Z."/>
            <person name="Yan Q."/>
            <person name="Li P."/>
            <person name="Yi J."/>
            <person name="Peng Y."/>
        </authorList>
    </citation>
    <scope>NUCLEOTIDE SEQUENCE [LARGE SCALE GENOMIC DNA]</scope>
    <source>
        <strain evidence="1 2">GP24</strain>
    </source>
</reference>
<dbReference type="AlphaFoldDB" id="A0A2N8HD75"/>
<dbReference type="Proteomes" id="UP000236000">
    <property type="component" value="Unassembled WGS sequence"/>
</dbReference>
<sequence>MLCCAPGAFAGDDGLTQKIPVEAGLRSMEIRCKESAEADEQAPPAVKLSFELNFGVFEPFNLIRSGDVGDQSLEAEDSTGRKLGAVAFDVGNLHTWKRGKRRVTVFKGECPELPSPEAEWIRLHGAFRLPVTRDVPSPVYDFSLSEGAVSFPVAMAGPEEEQECAGDMAVAGDAGVEELSVKVSRRLGEKWVLEVMLWNDKGYRIASWELMDGDGKPLKTDFVNGIISRDSSRPGIGQYMAVDGGTDLSKLKIRLYRKEDMGTVSLPVDMKMGLHGTVPE</sequence>
<name>A0A2N8HD75_9BACT</name>